<keyword evidence="2" id="KW-1185">Reference proteome</keyword>
<evidence type="ECO:0000313" key="1">
    <source>
        <dbReference type="EMBL" id="KAI3944946.1"/>
    </source>
</evidence>
<accession>A0AAD4T784</accession>
<evidence type="ECO:0000313" key="2">
    <source>
        <dbReference type="Proteomes" id="UP001202328"/>
    </source>
</evidence>
<dbReference type="AlphaFoldDB" id="A0AAD4T784"/>
<feature type="non-terminal residue" evidence="1">
    <location>
        <position position="1"/>
    </location>
</feature>
<comment type="caution">
    <text evidence="1">The sequence shown here is derived from an EMBL/GenBank/DDBJ whole genome shotgun (WGS) entry which is preliminary data.</text>
</comment>
<proteinExistence type="predicted"/>
<reference evidence="1" key="1">
    <citation type="submission" date="2022-04" db="EMBL/GenBank/DDBJ databases">
        <title>A functionally conserved STORR gene fusion in Papaver species that diverged 16.8 million years ago.</title>
        <authorList>
            <person name="Catania T."/>
        </authorList>
    </citation>
    <scope>NUCLEOTIDE SEQUENCE</scope>
    <source>
        <strain evidence="1">S-188037</strain>
    </source>
</reference>
<gene>
    <name evidence="1" type="ORF">MKW98_032714</name>
</gene>
<organism evidence="1 2">
    <name type="scientific">Papaver atlanticum</name>
    <dbReference type="NCBI Taxonomy" id="357466"/>
    <lineage>
        <taxon>Eukaryota</taxon>
        <taxon>Viridiplantae</taxon>
        <taxon>Streptophyta</taxon>
        <taxon>Embryophyta</taxon>
        <taxon>Tracheophyta</taxon>
        <taxon>Spermatophyta</taxon>
        <taxon>Magnoliopsida</taxon>
        <taxon>Ranunculales</taxon>
        <taxon>Papaveraceae</taxon>
        <taxon>Papaveroideae</taxon>
        <taxon>Papaver</taxon>
    </lineage>
</organism>
<dbReference type="Proteomes" id="UP001202328">
    <property type="component" value="Unassembled WGS sequence"/>
</dbReference>
<dbReference type="EMBL" id="JAJJMB010003933">
    <property type="protein sequence ID" value="KAI3944946.1"/>
    <property type="molecule type" value="Genomic_DNA"/>
</dbReference>
<sequence length="71" mass="8366">IFLRDRSHPYRRDKARFNGSKDNRGAPSRLSGVQLFNRTTIANKEFGKLVKRSVESPYSKRSIFFSVPYWK</sequence>
<feature type="non-terminal residue" evidence="1">
    <location>
        <position position="71"/>
    </location>
</feature>
<protein>
    <submittedName>
        <fullName evidence="1">Uncharacterized protein</fullName>
    </submittedName>
</protein>
<name>A0AAD4T784_9MAGN</name>